<keyword evidence="7" id="KW-0238">DNA-binding</keyword>
<evidence type="ECO:0000256" key="1">
    <source>
        <dbReference type="ARBA" id="ARBA00004123"/>
    </source>
</evidence>
<dbReference type="InterPro" id="IPR052035">
    <property type="entry name" value="ZnF_BED_domain_contain"/>
</dbReference>
<organism evidence="12 13">
    <name type="scientific">Actinidia rufa</name>
    <dbReference type="NCBI Taxonomy" id="165716"/>
    <lineage>
        <taxon>Eukaryota</taxon>
        <taxon>Viridiplantae</taxon>
        <taxon>Streptophyta</taxon>
        <taxon>Embryophyta</taxon>
        <taxon>Tracheophyta</taxon>
        <taxon>Spermatophyta</taxon>
        <taxon>Magnoliopsida</taxon>
        <taxon>eudicotyledons</taxon>
        <taxon>Gunneridae</taxon>
        <taxon>Pentapetalae</taxon>
        <taxon>asterids</taxon>
        <taxon>Ericales</taxon>
        <taxon>Actinidiaceae</taxon>
        <taxon>Actinidia</taxon>
    </lineage>
</organism>
<gene>
    <name evidence="12" type="ORF">Acr_18g0000740</name>
</gene>
<dbReference type="InterPro" id="IPR003656">
    <property type="entry name" value="Znf_BED"/>
</dbReference>
<keyword evidence="4 10" id="KW-0863">Zinc-finger</keyword>
<evidence type="ECO:0000259" key="11">
    <source>
        <dbReference type="PROSITE" id="PS50808"/>
    </source>
</evidence>
<dbReference type="PANTHER" id="PTHR46481">
    <property type="entry name" value="ZINC FINGER BED DOMAIN-CONTAINING PROTEIN 4"/>
    <property type="match status" value="1"/>
</dbReference>
<feature type="domain" description="BED-type" evidence="11">
    <location>
        <begin position="101"/>
        <end position="159"/>
    </location>
</feature>
<keyword evidence="9" id="KW-0539">Nucleus</keyword>
<accession>A0A7J0G540</accession>
<dbReference type="InterPro" id="IPR036236">
    <property type="entry name" value="Znf_C2H2_sf"/>
</dbReference>
<dbReference type="Pfam" id="PF02892">
    <property type="entry name" value="zf-BED"/>
    <property type="match status" value="1"/>
</dbReference>
<dbReference type="InterPro" id="IPR025525">
    <property type="entry name" value="hAT-like_transposase_RNase-H"/>
</dbReference>
<evidence type="ECO:0000256" key="6">
    <source>
        <dbReference type="ARBA" id="ARBA00023015"/>
    </source>
</evidence>
<dbReference type="Pfam" id="PF14372">
    <property type="entry name" value="hAT-like_RNase-H"/>
    <property type="match status" value="1"/>
</dbReference>
<sequence length="778" mass="89526">MTITSFLGSDSLPAHFHGGFERKFGSSVFELNMICLISHLTSHEQVRELEGTSNPVVTSILDCDDANFVNIEDDTVLEVPNPTKTQKRKLPPKEHKPKKEKYISPCWDHFNKLDKDGVRWAECKYCNKQYAADSKKHGISNLKLHVLNCKLYPYKERKGQSNLALKPTGEGGVDVVTSVFSFDACKRALAEMVVIDELPFRFVEGIGFRNFCKVMQPMFGVISRQMITREVVNVHKIHKEKLKKILKGRRICLTTNTWTSIQNFNSMCLTSHFIDDDWKLQKRILNFCQVDNHKGETIGKKIESCLLEWNVDGIFTLTADNATSNNHTIKFLTRKTKYWKRTVLEHKHLHMRCCAHILNLIVVEGLSENSESILRVHDVVRYVRSSPQRLESFKKCVEKEKLDLKKKNLCLDVSTRWNSTYLMLETAEKFEKAFQRMAEEDNGFQTYFCVMEGEECEDGDDGTPIQRQRGSGSHRVLILPTKLDWKNCRMFVKFLKLFYDATKKFSASLFVTSNTFFDEIISIEMAIAKLIKNYDPLLSQMALNMQKKFDKYWGWNGGKNDNINFLVYVAVVQDPRFKLRWVKFCLDKSKGVEVGEAMEKLVKSKLNELYDAYAKENEVRVEAPIATPTPTVVVDDDLDVRSSLYNEFDTFCDQEFSSACSSEVDKYLVELCERKENPSFDILLWWKTNSNKYPILAKIARDVLALPVSTVASESAFSTSGRILDPFRSSLSPSMVETLVCTQNWLLSIVPINLRHAMDKVEDLERELLHEDGQLPTD</sequence>
<dbReference type="GO" id="GO:0046983">
    <property type="term" value="F:protein dimerization activity"/>
    <property type="evidence" value="ECO:0007669"/>
    <property type="project" value="InterPro"/>
</dbReference>
<evidence type="ECO:0000256" key="5">
    <source>
        <dbReference type="ARBA" id="ARBA00022833"/>
    </source>
</evidence>
<dbReference type="GO" id="GO:0003677">
    <property type="term" value="F:DNA binding"/>
    <property type="evidence" value="ECO:0007669"/>
    <property type="project" value="UniProtKB-KW"/>
</dbReference>
<proteinExistence type="predicted"/>
<dbReference type="EMBL" id="BJWL01000018">
    <property type="protein sequence ID" value="GFZ05904.1"/>
    <property type="molecule type" value="Genomic_DNA"/>
</dbReference>
<comment type="caution">
    <text evidence="12">The sequence shown here is derived from an EMBL/GenBank/DDBJ whole genome shotgun (WGS) entry which is preliminary data.</text>
</comment>
<evidence type="ECO:0000256" key="4">
    <source>
        <dbReference type="ARBA" id="ARBA00022771"/>
    </source>
</evidence>
<dbReference type="Proteomes" id="UP000585474">
    <property type="component" value="Unassembled WGS sequence"/>
</dbReference>
<dbReference type="PROSITE" id="PS50808">
    <property type="entry name" value="ZF_BED"/>
    <property type="match status" value="1"/>
</dbReference>
<dbReference type="GO" id="GO:0008270">
    <property type="term" value="F:zinc ion binding"/>
    <property type="evidence" value="ECO:0007669"/>
    <property type="project" value="UniProtKB-KW"/>
</dbReference>
<evidence type="ECO:0000256" key="9">
    <source>
        <dbReference type="ARBA" id="ARBA00023242"/>
    </source>
</evidence>
<evidence type="ECO:0000256" key="8">
    <source>
        <dbReference type="ARBA" id="ARBA00023163"/>
    </source>
</evidence>
<evidence type="ECO:0000256" key="10">
    <source>
        <dbReference type="PROSITE-ProRule" id="PRU00027"/>
    </source>
</evidence>
<dbReference type="AlphaFoldDB" id="A0A7J0G540"/>
<evidence type="ECO:0000256" key="2">
    <source>
        <dbReference type="ARBA" id="ARBA00011738"/>
    </source>
</evidence>
<evidence type="ECO:0000256" key="3">
    <source>
        <dbReference type="ARBA" id="ARBA00022723"/>
    </source>
</evidence>
<dbReference type="SUPFAM" id="SSF53098">
    <property type="entry name" value="Ribonuclease H-like"/>
    <property type="match status" value="1"/>
</dbReference>
<keyword evidence="8" id="KW-0804">Transcription</keyword>
<keyword evidence="3" id="KW-0479">Metal-binding</keyword>
<dbReference type="GO" id="GO:0005634">
    <property type="term" value="C:nucleus"/>
    <property type="evidence" value="ECO:0007669"/>
    <property type="project" value="UniProtKB-SubCell"/>
</dbReference>
<dbReference type="PANTHER" id="PTHR46481:SF7">
    <property type="entry name" value="ZINC FINGER BED DOMAIN-CONTAINING PROTEIN RICESLEEPER 2-LIKE"/>
    <property type="match status" value="1"/>
</dbReference>
<evidence type="ECO:0000313" key="13">
    <source>
        <dbReference type="Proteomes" id="UP000585474"/>
    </source>
</evidence>
<evidence type="ECO:0000313" key="12">
    <source>
        <dbReference type="EMBL" id="GFZ05904.1"/>
    </source>
</evidence>
<dbReference type="InterPro" id="IPR012337">
    <property type="entry name" value="RNaseH-like_sf"/>
</dbReference>
<comment type="subcellular location">
    <subcellularLocation>
        <location evidence="1">Nucleus</location>
    </subcellularLocation>
</comment>
<keyword evidence="13" id="KW-1185">Reference proteome</keyword>
<keyword evidence="5" id="KW-0862">Zinc</keyword>
<protein>
    <recommendedName>
        <fullName evidence="11">BED-type domain-containing protein</fullName>
    </recommendedName>
</protein>
<keyword evidence="6" id="KW-0805">Transcription regulation</keyword>
<reference evidence="12 13" key="1">
    <citation type="submission" date="2019-07" db="EMBL/GenBank/DDBJ databases">
        <title>De Novo Assembly of kiwifruit Actinidia rufa.</title>
        <authorList>
            <person name="Sugita-Konishi S."/>
            <person name="Sato K."/>
            <person name="Mori E."/>
            <person name="Abe Y."/>
            <person name="Kisaki G."/>
            <person name="Hamano K."/>
            <person name="Suezawa K."/>
            <person name="Otani M."/>
            <person name="Fukuda T."/>
            <person name="Manabe T."/>
            <person name="Gomi K."/>
            <person name="Tabuchi M."/>
            <person name="Akimitsu K."/>
            <person name="Kataoka I."/>
        </authorList>
    </citation>
    <scope>NUCLEOTIDE SEQUENCE [LARGE SCALE GENOMIC DNA]</scope>
    <source>
        <strain evidence="13">cv. Fuchu</strain>
    </source>
</reference>
<name>A0A7J0G540_9ERIC</name>
<dbReference type="Pfam" id="PF05699">
    <property type="entry name" value="Dimer_Tnp_hAT"/>
    <property type="match status" value="1"/>
</dbReference>
<evidence type="ECO:0000256" key="7">
    <source>
        <dbReference type="ARBA" id="ARBA00023125"/>
    </source>
</evidence>
<comment type="subunit">
    <text evidence="2">Homodimer.</text>
</comment>
<dbReference type="InterPro" id="IPR008906">
    <property type="entry name" value="HATC_C_dom"/>
</dbReference>
<dbReference type="SUPFAM" id="SSF57667">
    <property type="entry name" value="beta-beta-alpha zinc fingers"/>
    <property type="match status" value="1"/>
</dbReference>
<dbReference type="SMART" id="SM00614">
    <property type="entry name" value="ZnF_BED"/>
    <property type="match status" value="1"/>
</dbReference>
<dbReference type="OrthoDB" id="1718237at2759"/>